<dbReference type="Gene3D" id="3.40.710.10">
    <property type="entry name" value="DD-peptidase/beta-lactamase superfamily"/>
    <property type="match status" value="1"/>
</dbReference>
<feature type="signal peptide" evidence="2">
    <location>
        <begin position="1"/>
        <end position="34"/>
    </location>
</feature>
<dbReference type="SUPFAM" id="SSF56601">
    <property type="entry name" value="beta-lactamase/transpeptidase-like"/>
    <property type="match status" value="1"/>
</dbReference>
<evidence type="ECO:0000256" key="2">
    <source>
        <dbReference type="SAM" id="SignalP"/>
    </source>
</evidence>
<feature type="transmembrane region" description="Helical" evidence="1">
    <location>
        <begin position="518"/>
        <end position="540"/>
    </location>
</feature>
<dbReference type="RefSeq" id="WP_187058414.1">
    <property type="nucleotide sequence ID" value="NZ_CP060412.1"/>
</dbReference>
<feature type="transmembrane region" description="Helical" evidence="1">
    <location>
        <begin position="587"/>
        <end position="607"/>
    </location>
</feature>
<dbReference type="PANTHER" id="PTHR46825:SF9">
    <property type="entry name" value="BETA-LACTAMASE-RELATED DOMAIN-CONTAINING PROTEIN"/>
    <property type="match status" value="1"/>
</dbReference>
<name>A0A7G8Q879_9GAMM</name>
<dbReference type="Proteomes" id="UP000515873">
    <property type="component" value="Chromosome"/>
</dbReference>
<keyword evidence="1" id="KW-0472">Membrane</keyword>
<reference evidence="4 5" key="1">
    <citation type="submission" date="2020-08" db="EMBL/GenBank/DDBJ databases">
        <title>Dyella sp. G9 isolated from forest soil.</title>
        <authorList>
            <person name="Fu J."/>
            <person name="Qiu L."/>
        </authorList>
    </citation>
    <scope>NUCLEOTIDE SEQUENCE [LARGE SCALE GENOMIC DNA]</scope>
    <source>
        <strain evidence="4 5">G9</strain>
    </source>
</reference>
<evidence type="ECO:0000313" key="4">
    <source>
        <dbReference type="EMBL" id="QNK02987.1"/>
    </source>
</evidence>
<dbReference type="InterPro" id="IPR050491">
    <property type="entry name" value="AmpC-like"/>
</dbReference>
<dbReference type="Pfam" id="PF00144">
    <property type="entry name" value="Beta-lactamase"/>
    <property type="match status" value="1"/>
</dbReference>
<sequence>MHAVATTVVNRVPWRQRAAALAFMLLPSMLWAQAQIQIVPLPEAKHAAVTQLGAADLSAADVQPWMDGEMNGVMQKGSVTGAVVVVVKDGEILFSRGYGHADAAGQKAVDPADTMFRVGAMSGAVTATAVMQLVEQHKLDLDADVNRYLDFTIPPYDGKPVTLRDLLTNTAGFEDVRKGLYVTDPKRVDEDELGMHHGSLLPTRIYPVGTVPAYSTYGLALAGYIVQRASGQRFVEFTGRHIFEPMGMQHTTFAQSTPLWPNVASNAGPAGTPALIRKLVVPTPANGLATSGEDMARFMIAYLQFGRAGNTQLLEQATVKQMQDGQRATILGLPGMALGFAHRDRDGQVVLDQDGDFNEYHSLLTLFPEHHTGLFIATAGGDAGPLLRPLAERFSSRYFPPLPQLKPATLGTHKQHSAQLVGRYTSSITSQSNVLALRDLFLQSEITLAADGSPVTPMFGAAHWREVKPYLWKDDTTGRWLGALVRDGSVRMLSTDVLSPTEAYLPATGPTPGGVRRVLSLLLAVFALVALSWPLMAWLGRRRAALALPDDDMRGYRLSRLTALLYLLFAGGWCLMLPRLGTLHLEFRLALLFLVGLLAVLGTLPAAWETWRAWRGGAWWRRISSSLLLLACLGAIAFIVQWHLLSLDPGY</sequence>
<keyword evidence="5" id="KW-1185">Reference proteome</keyword>
<dbReference type="PANTHER" id="PTHR46825">
    <property type="entry name" value="D-ALANYL-D-ALANINE-CARBOXYPEPTIDASE/ENDOPEPTIDASE AMPH"/>
    <property type="match status" value="1"/>
</dbReference>
<dbReference type="AlphaFoldDB" id="A0A7G8Q879"/>
<feature type="transmembrane region" description="Helical" evidence="1">
    <location>
        <begin position="561"/>
        <end position="581"/>
    </location>
</feature>
<dbReference type="InterPro" id="IPR012338">
    <property type="entry name" value="Beta-lactam/transpept-like"/>
</dbReference>
<feature type="chain" id="PRO_5028959580" evidence="2">
    <location>
        <begin position="35"/>
        <end position="651"/>
    </location>
</feature>
<protein>
    <submittedName>
        <fullName evidence="4">Beta-lactamase family protein</fullName>
    </submittedName>
</protein>
<accession>A0A7G8Q879</accession>
<feature type="domain" description="Beta-lactamase-related" evidence="3">
    <location>
        <begin position="72"/>
        <end position="381"/>
    </location>
</feature>
<dbReference type="InterPro" id="IPR001466">
    <property type="entry name" value="Beta-lactam-related"/>
</dbReference>
<keyword evidence="1" id="KW-1133">Transmembrane helix</keyword>
<dbReference type="KEGG" id="dtl:H8F01_07720"/>
<organism evidence="4 5">
    <name type="scientific">Dyella telluris</name>
    <dbReference type="NCBI Taxonomy" id="2763498"/>
    <lineage>
        <taxon>Bacteria</taxon>
        <taxon>Pseudomonadati</taxon>
        <taxon>Pseudomonadota</taxon>
        <taxon>Gammaproteobacteria</taxon>
        <taxon>Lysobacterales</taxon>
        <taxon>Rhodanobacteraceae</taxon>
        <taxon>Dyella</taxon>
    </lineage>
</organism>
<evidence type="ECO:0000256" key="1">
    <source>
        <dbReference type="SAM" id="Phobius"/>
    </source>
</evidence>
<evidence type="ECO:0000259" key="3">
    <source>
        <dbReference type="Pfam" id="PF00144"/>
    </source>
</evidence>
<feature type="transmembrane region" description="Helical" evidence="1">
    <location>
        <begin position="627"/>
        <end position="645"/>
    </location>
</feature>
<keyword evidence="1" id="KW-0812">Transmembrane</keyword>
<dbReference type="EMBL" id="CP060412">
    <property type="protein sequence ID" value="QNK02987.1"/>
    <property type="molecule type" value="Genomic_DNA"/>
</dbReference>
<evidence type="ECO:0000313" key="5">
    <source>
        <dbReference type="Proteomes" id="UP000515873"/>
    </source>
</evidence>
<proteinExistence type="predicted"/>
<keyword evidence="2" id="KW-0732">Signal</keyword>
<gene>
    <name evidence="4" type="ORF">H8F01_07720</name>
</gene>